<gene>
    <name evidence="3" type="ORF">CC86DRAFT_69040</name>
</gene>
<dbReference type="Proteomes" id="UP000799424">
    <property type="component" value="Unassembled WGS sequence"/>
</dbReference>
<dbReference type="EMBL" id="MU006232">
    <property type="protein sequence ID" value="KAF2823519.1"/>
    <property type="molecule type" value="Genomic_DNA"/>
</dbReference>
<feature type="region of interest" description="Disordered" evidence="2">
    <location>
        <begin position="353"/>
        <end position="376"/>
    </location>
</feature>
<keyword evidence="1" id="KW-0175">Coiled coil</keyword>
<proteinExistence type="predicted"/>
<dbReference type="OrthoDB" id="3800381at2759"/>
<protein>
    <submittedName>
        <fullName evidence="3">Uncharacterized protein</fullName>
    </submittedName>
</protein>
<evidence type="ECO:0000256" key="2">
    <source>
        <dbReference type="SAM" id="MobiDB-lite"/>
    </source>
</evidence>
<name>A0A6A6ZSC4_9PLEO</name>
<organism evidence="3 4">
    <name type="scientific">Ophiobolus disseminans</name>
    <dbReference type="NCBI Taxonomy" id="1469910"/>
    <lineage>
        <taxon>Eukaryota</taxon>
        <taxon>Fungi</taxon>
        <taxon>Dikarya</taxon>
        <taxon>Ascomycota</taxon>
        <taxon>Pezizomycotina</taxon>
        <taxon>Dothideomycetes</taxon>
        <taxon>Pleosporomycetidae</taxon>
        <taxon>Pleosporales</taxon>
        <taxon>Pleosporineae</taxon>
        <taxon>Phaeosphaeriaceae</taxon>
        <taxon>Ophiobolus</taxon>
    </lineage>
</organism>
<reference evidence="3" key="1">
    <citation type="journal article" date="2020" name="Stud. Mycol.">
        <title>101 Dothideomycetes genomes: a test case for predicting lifestyles and emergence of pathogens.</title>
        <authorList>
            <person name="Haridas S."/>
            <person name="Albert R."/>
            <person name="Binder M."/>
            <person name="Bloem J."/>
            <person name="Labutti K."/>
            <person name="Salamov A."/>
            <person name="Andreopoulos B."/>
            <person name="Baker S."/>
            <person name="Barry K."/>
            <person name="Bills G."/>
            <person name="Bluhm B."/>
            <person name="Cannon C."/>
            <person name="Castanera R."/>
            <person name="Culley D."/>
            <person name="Daum C."/>
            <person name="Ezra D."/>
            <person name="Gonzalez J."/>
            <person name="Henrissat B."/>
            <person name="Kuo A."/>
            <person name="Liang C."/>
            <person name="Lipzen A."/>
            <person name="Lutzoni F."/>
            <person name="Magnuson J."/>
            <person name="Mondo S."/>
            <person name="Nolan M."/>
            <person name="Ohm R."/>
            <person name="Pangilinan J."/>
            <person name="Park H.-J."/>
            <person name="Ramirez L."/>
            <person name="Alfaro M."/>
            <person name="Sun H."/>
            <person name="Tritt A."/>
            <person name="Yoshinaga Y."/>
            <person name="Zwiers L.-H."/>
            <person name="Turgeon B."/>
            <person name="Goodwin S."/>
            <person name="Spatafora J."/>
            <person name="Crous P."/>
            <person name="Grigoriev I."/>
        </authorList>
    </citation>
    <scope>NUCLEOTIDE SEQUENCE</scope>
    <source>
        <strain evidence="3">CBS 113818</strain>
    </source>
</reference>
<accession>A0A6A6ZSC4</accession>
<evidence type="ECO:0000313" key="3">
    <source>
        <dbReference type="EMBL" id="KAF2823519.1"/>
    </source>
</evidence>
<sequence>MSAFPSFDDEWRKLNVSARTSESTLHALVKDLTGPSASAIQSALEELMQKYSNCQKLSVDINSHYKRSKKENLKLQAQAAVAEKSEREKKHATTKAKEYRAKVDILKKQVETLGGVVVDLDQQTVKAVKRGIDQVATKKIPDRSMLYPQKRLKNEQGDHRAAPVQLLTPTVTPPKRTSPPPTHKTAIPRAKRSDFSNSIPMGMERKFAHKRLAQPNRLFDPTKTASFATAVFQAISASMKPHQVWSDLSEKEQQGSDFPLMSNKLSKSELKKEVSEQKHVSQAKALVDFIAEAQHSHVRPLNANALQQHIQTNATLASDSIKDPVKYYKHVLDRASTTTLAHSIKAPHNFQTSCSKGHGQPAGCDSDPNVHASTSSQPVTIVTEEAWLTVLKPEYSEREQKYKGAAKRDLEGLLLDKSRDEQYTACQQCGQKIGSRLKKTWQGWAYAPDVLSFAFDRSMEKKFRVTLPLEHDFQTFVVSSLLSRRLRAATMPRSCMRRMGSGGGALAMR</sequence>
<evidence type="ECO:0000256" key="1">
    <source>
        <dbReference type="SAM" id="Coils"/>
    </source>
</evidence>
<keyword evidence="4" id="KW-1185">Reference proteome</keyword>
<feature type="region of interest" description="Disordered" evidence="2">
    <location>
        <begin position="169"/>
        <end position="188"/>
    </location>
</feature>
<evidence type="ECO:0000313" key="4">
    <source>
        <dbReference type="Proteomes" id="UP000799424"/>
    </source>
</evidence>
<dbReference type="AlphaFoldDB" id="A0A6A6ZSC4"/>
<feature type="coiled-coil region" evidence="1">
    <location>
        <begin position="65"/>
        <end position="109"/>
    </location>
</feature>